<keyword evidence="4" id="KW-1185">Reference proteome</keyword>
<reference evidence="3" key="1">
    <citation type="journal article" date="2020" name="Fungal Divers.">
        <title>Resolving the Mortierellaceae phylogeny through synthesis of multi-gene phylogenetics and phylogenomics.</title>
        <authorList>
            <person name="Vandepol N."/>
            <person name="Liber J."/>
            <person name="Desiro A."/>
            <person name="Na H."/>
            <person name="Kennedy M."/>
            <person name="Barry K."/>
            <person name="Grigoriev I.V."/>
            <person name="Miller A.N."/>
            <person name="O'Donnell K."/>
            <person name="Stajich J.E."/>
            <person name="Bonito G."/>
        </authorList>
    </citation>
    <scope>NUCLEOTIDE SEQUENCE</scope>
    <source>
        <strain evidence="3">NRRL 2769</strain>
    </source>
</reference>
<evidence type="ECO:0000256" key="1">
    <source>
        <dbReference type="SAM" id="MobiDB-lite"/>
    </source>
</evidence>
<gene>
    <name evidence="3" type="ORF">BGZ80_010085</name>
</gene>
<dbReference type="EMBL" id="JAAAID010000666">
    <property type="protein sequence ID" value="KAG0015037.1"/>
    <property type="molecule type" value="Genomic_DNA"/>
</dbReference>
<evidence type="ECO:0000313" key="3">
    <source>
        <dbReference type="EMBL" id="KAG0015037.1"/>
    </source>
</evidence>
<evidence type="ECO:0000313" key="4">
    <source>
        <dbReference type="Proteomes" id="UP000703661"/>
    </source>
</evidence>
<feature type="compositionally biased region" description="Low complexity" evidence="1">
    <location>
        <begin position="198"/>
        <end position="218"/>
    </location>
</feature>
<protein>
    <submittedName>
        <fullName evidence="3">Uncharacterized protein</fullName>
    </submittedName>
</protein>
<keyword evidence="2" id="KW-1133">Transmembrane helix</keyword>
<comment type="caution">
    <text evidence="3">The sequence shown here is derived from an EMBL/GenBank/DDBJ whole genome shotgun (WGS) entry which is preliminary data.</text>
</comment>
<feature type="region of interest" description="Disordered" evidence="1">
    <location>
        <begin position="189"/>
        <end position="218"/>
    </location>
</feature>
<keyword evidence="2" id="KW-0812">Transmembrane</keyword>
<accession>A0A9P6MW55</accession>
<organism evidence="3 4">
    <name type="scientific">Entomortierella chlamydospora</name>
    <dbReference type="NCBI Taxonomy" id="101097"/>
    <lineage>
        <taxon>Eukaryota</taxon>
        <taxon>Fungi</taxon>
        <taxon>Fungi incertae sedis</taxon>
        <taxon>Mucoromycota</taxon>
        <taxon>Mortierellomycotina</taxon>
        <taxon>Mortierellomycetes</taxon>
        <taxon>Mortierellales</taxon>
        <taxon>Mortierellaceae</taxon>
        <taxon>Entomortierella</taxon>
    </lineage>
</organism>
<keyword evidence="2" id="KW-0472">Membrane</keyword>
<proteinExistence type="predicted"/>
<evidence type="ECO:0000256" key="2">
    <source>
        <dbReference type="SAM" id="Phobius"/>
    </source>
</evidence>
<dbReference type="Proteomes" id="UP000703661">
    <property type="component" value="Unassembled WGS sequence"/>
</dbReference>
<sequence length="218" mass="23260">MISLNPAPSTATLIATSPATAATTTTLHPGANTPFVTPTSPSPILTSPFRNSTLGFGGPDDFQISGDYIYVILLIALIIAVVYFARVLLAKRQEKLRSLKEQDCEVPPEYSSHTLDIQVFDGNSPNTSFFPSFNRVNRGPRIEPLSETLSSSQPTINAVSLVQPPARALIRTPPPPTYDGALGLPEINIDPYPISVESDTTAADAASQPSQSPRPSSE</sequence>
<feature type="transmembrane region" description="Helical" evidence="2">
    <location>
        <begin position="68"/>
        <end position="89"/>
    </location>
</feature>
<dbReference type="AlphaFoldDB" id="A0A9P6MW55"/>
<name>A0A9P6MW55_9FUNG</name>